<dbReference type="Pfam" id="PF03145">
    <property type="entry name" value="Sina_TRAF"/>
    <property type="match status" value="1"/>
</dbReference>
<dbReference type="GO" id="GO:0006511">
    <property type="term" value="P:ubiquitin-dependent protein catabolic process"/>
    <property type="evidence" value="ECO:0007669"/>
    <property type="project" value="InterPro"/>
</dbReference>
<organism evidence="12 13">
    <name type="scientific">Cynara cardunculus var. scolymus</name>
    <name type="common">Globe artichoke</name>
    <name type="synonym">Cynara scolymus</name>
    <dbReference type="NCBI Taxonomy" id="59895"/>
    <lineage>
        <taxon>Eukaryota</taxon>
        <taxon>Viridiplantae</taxon>
        <taxon>Streptophyta</taxon>
        <taxon>Embryophyta</taxon>
        <taxon>Tracheophyta</taxon>
        <taxon>Spermatophyta</taxon>
        <taxon>Magnoliopsida</taxon>
        <taxon>eudicotyledons</taxon>
        <taxon>Gunneridae</taxon>
        <taxon>Pentapetalae</taxon>
        <taxon>asterids</taxon>
        <taxon>campanulids</taxon>
        <taxon>Asterales</taxon>
        <taxon>Asteraceae</taxon>
        <taxon>Carduoideae</taxon>
        <taxon>Cardueae</taxon>
        <taxon>Carduinae</taxon>
        <taxon>Cynara</taxon>
    </lineage>
</organism>
<keyword evidence="6" id="KW-0479">Metal-binding</keyword>
<dbReference type="Gene3D" id="2.60.210.10">
    <property type="entry name" value="Apoptosis, Tumor Necrosis Factor Receptor Associated Protein 2, Chain A"/>
    <property type="match status" value="1"/>
</dbReference>
<dbReference type="GO" id="GO:0005737">
    <property type="term" value="C:cytoplasm"/>
    <property type="evidence" value="ECO:0007669"/>
    <property type="project" value="InterPro"/>
</dbReference>
<protein>
    <recommendedName>
        <fullName evidence="4">RING-type E3 ubiquitin transferase</fullName>
        <ecNumber evidence="4">2.3.2.27</ecNumber>
    </recommendedName>
</protein>
<dbReference type="PROSITE" id="PS51081">
    <property type="entry name" value="ZF_SIAH"/>
    <property type="match status" value="1"/>
</dbReference>
<comment type="caution">
    <text evidence="12">The sequence shown here is derived from an EMBL/GenBank/DDBJ whole genome shotgun (WGS) entry which is preliminary data.</text>
</comment>
<dbReference type="Pfam" id="PF21361">
    <property type="entry name" value="Sina_ZnF"/>
    <property type="match status" value="1"/>
</dbReference>
<dbReference type="EC" id="2.3.2.27" evidence="4"/>
<dbReference type="InterPro" id="IPR013083">
    <property type="entry name" value="Znf_RING/FYVE/PHD"/>
</dbReference>
<comment type="similarity">
    <text evidence="3">Belongs to the SINA (Seven in absentia) family.</text>
</comment>
<reference evidence="12 13" key="1">
    <citation type="journal article" date="2016" name="Sci. Rep.">
        <title>The genome sequence of the outbreeding globe artichoke constructed de novo incorporating a phase-aware low-pass sequencing strategy of F1 progeny.</title>
        <authorList>
            <person name="Scaglione D."/>
            <person name="Reyes-Chin-Wo S."/>
            <person name="Acquadro A."/>
            <person name="Froenicke L."/>
            <person name="Portis E."/>
            <person name="Beitel C."/>
            <person name="Tirone M."/>
            <person name="Mauro R."/>
            <person name="Lo Monaco A."/>
            <person name="Mauromicale G."/>
            <person name="Faccioli P."/>
            <person name="Cattivelli L."/>
            <person name="Rieseberg L."/>
            <person name="Michelmore R."/>
            <person name="Lanteri S."/>
        </authorList>
    </citation>
    <scope>NUCLEOTIDE SEQUENCE [LARGE SCALE GENOMIC DNA]</scope>
    <source>
        <strain evidence="12">2C</strain>
    </source>
</reference>
<evidence type="ECO:0000256" key="7">
    <source>
        <dbReference type="ARBA" id="ARBA00022771"/>
    </source>
</evidence>
<keyword evidence="7 10" id="KW-0863">Zinc-finger</keyword>
<evidence type="ECO:0000256" key="2">
    <source>
        <dbReference type="ARBA" id="ARBA00004906"/>
    </source>
</evidence>
<dbReference type="InterPro" id="IPR008974">
    <property type="entry name" value="TRAF-like"/>
</dbReference>
<feature type="domain" description="SIAH-type" evidence="11">
    <location>
        <begin position="62"/>
        <end position="122"/>
    </location>
</feature>
<keyword evidence="13" id="KW-1185">Reference proteome</keyword>
<dbReference type="InterPro" id="IPR052088">
    <property type="entry name" value="E3_ubiquitin-ligase_SINA"/>
</dbReference>
<evidence type="ECO:0000256" key="4">
    <source>
        <dbReference type="ARBA" id="ARBA00012483"/>
    </source>
</evidence>
<keyword evidence="8" id="KW-0833">Ubl conjugation pathway</keyword>
<evidence type="ECO:0000256" key="10">
    <source>
        <dbReference type="PROSITE-ProRule" id="PRU00455"/>
    </source>
</evidence>
<evidence type="ECO:0000256" key="1">
    <source>
        <dbReference type="ARBA" id="ARBA00000900"/>
    </source>
</evidence>
<comment type="catalytic activity">
    <reaction evidence="1">
        <text>S-ubiquitinyl-[E2 ubiquitin-conjugating enzyme]-L-cysteine + [acceptor protein]-L-lysine = [E2 ubiquitin-conjugating enzyme]-L-cysteine + N(6)-ubiquitinyl-[acceptor protein]-L-lysine.</text>
        <dbReference type="EC" id="2.3.2.27"/>
    </reaction>
</comment>
<evidence type="ECO:0000313" key="12">
    <source>
        <dbReference type="EMBL" id="KVI12035.1"/>
    </source>
</evidence>
<dbReference type="GO" id="GO:0016567">
    <property type="term" value="P:protein ubiquitination"/>
    <property type="evidence" value="ECO:0007669"/>
    <property type="project" value="UniProtKB-UniPathway"/>
</dbReference>
<dbReference type="GO" id="GO:0008270">
    <property type="term" value="F:zinc ion binding"/>
    <property type="evidence" value="ECO:0007669"/>
    <property type="project" value="UniProtKB-KW"/>
</dbReference>
<evidence type="ECO:0000256" key="5">
    <source>
        <dbReference type="ARBA" id="ARBA00022679"/>
    </source>
</evidence>
<dbReference type="InterPro" id="IPR018121">
    <property type="entry name" value="7-in-absentia-prot_TRAF-dom"/>
</dbReference>
<dbReference type="Gramene" id="KVI12035">
    <property type="protein sequence ID" value="KVI12035"/>
    <property type="gene ID" value="Ccrd_009548"/>
</dbReference>
<dbReference type="SUPFAM" id="SSF49599">
    <property type="entry name" value="TRAF domain-like"/>
    <property type="match status" value="1"/>
</dbReference>
<dbReference type="PANTHER" id="PTHR10315">
    <property type="entry name" value="E3 UBIQUITIN PROTEIN LIGASE SIAH"/>
    <property type="match status" value="1"/>
</dbReference>
<gene>
    <name evidence="12" type="ORF">Ccrd_009548</name>
</gene>
<dbReference type="GO" id="GO:0061630">
    <property type="term" value="F:ubiquitin protein ligase activity"/>
    <property type="evidence" value="ECO:0007669"/>
    <property type="project" value="UniProtKB-EC"/>
</dbReference>
<keyword evidence="9" id="KW-0862">Zinc</keyword>
<proteinExistence type="inferred from homology"/>
<dbReference type="Proteomes" id="UP000243975">
    <property type="component" value="Unassembled WGS sequence"/>
</dbReference>
<dbReference type="UniPathway" id="UPA00143"/>
<evidence type="ECO:0000259" key="11">
    <source>
        <dbReference type="PROSITE" id="PS51081"/>
    </source>
</evidence>
<evidence type="ECO:0000256" key="8">
    <source>
        <dbReference type="ARBA" id="ARBA00022786"/>
    </source>
</evidence>
<evidence type="ECO:0000256" key="9">
    <source>
        <dbReference type="ARBA" id="ARBA00022833"/>
    </source>
</evidence>
<comment type="pathway">
    <text evidence="2">Protein modification; protein ubiquitination.</text>
</comment>
<dbReference type="AlphaFoldDB" id="A0A103YMV1"/>
<accession>A0A103YMV1</accession>
<dbReference type="PANTHER" id="PTHR10315:SF117">
    <property type="entry name" value="RING-TYPE E3 UBIQUITIN TRANSFERASE"/>
    <property type="match status" value="1"/>
</dbReference>
<name>A0A103YMV1_CYNCS</name>
<dbReference type="FunFam" id="3.30.40.10:FF:000041">
    <property type="entry name" value="E3 ubiquitin-protein ligase SINAT3"/>
    <property type="match status" value="1"/>
</dbReference>
<dbReference type="InterPro" id="IPR013010">
    <property type="entry name" value="Znf_SIAH"/>
</dbReference>
<dbReference type="EMBL" id="LEKV01000019">
    <property type="protein sequence ID" value="KVI12035.1"/>
    <property type="molecule type" value="Genomic_DNA"/>
</dbReference>
<evidence type="ECO:0000313" key="13">
    <source>
        <dbReference type="Proteomes" id="UP000243975"/>
    </source>
</evidence>
<dbReference type="STRING" id="59895.A0A103YMV1"/>
<sequence>MAPRGGVLYDVESRPKYLKYDVEMEKTVKTNTRASNNGLYELLECPVCANLMCLALEKVAESLELPCRYRSLGCHDIFPYYSKLKHEKSCRFRPYKCPYAGSACSITGKIPELVTHLKDDHSVDLHDGSTFDHRYAFNLGMAPFYISFLCFMGEDTEAKKFSYSLEISGGGRKLTWQGVPRSIRDGHQKVRDGLDGLVIPRNLALLFSGGNGEELKLRVIGRIWKQKQ</sequence>
<dbReference type="Gene3D" id="3.30.40.10">
    <property type="entry name" value="Zinc/RING finger domain, C3HC4 (zinc finger)"/>
    <property type="match status" value="1"/>
</dbReference>
<feature type="non-terminal residue" evidence="12">
    <location>
        <position position="228"/>
    </location>
</feature>
<keyword evidence="5" id="KW-0808">Transferase</keyword>
<evidence type="ECO:0000256" key="6">
    <source>
        <dbReference type="ARBA" id="ARBA00022723"/>
    </source>
</evidence>
<evidence type="ECO:0000256" key="3">
    <source>
        <dbReference type="ARBA" id="ARBA00009119"/>
    </source>
</evidence>